<accession>A0A919CRL7</accession>
<evidence type="ECO:0000256" key="1">
    <source>
        <dbReference type="SAM" id="MobiDB-lite"/>
    </source>
</evidence>
<evidence type="ECO:0000313" key="4">
    <source>
        <dbReference type="Proteomes" id="UP000630353"/>
    </source>
</evidence>
<evidence type="ECO:0000256" key="2">
    <source>
        <dbReference type="SAM" id="Phobius"/>
    </source>
</evidence>
<comment type="caution">
    <text evidence="3">The sequence shown here is derived from an EMBL/GenBank/DDBJ whole genome shotgun (WGS) entry which is preliminary data.</text>
</comment>
<dbReference type="AlphaFoldDB" id="A0A919CRL7"/>
<keyword evidence="2" id="KW-0472">Membrane</keyword>
<keyword evidence="4" id="KW-1185">Reference proteome</keyword>
<organism evidence="3 4">
    <name type="scientific">Thalassobaculum fulvum</name>
    <dbReference type="NCBI Taxonomy" id="1633335"/>
    <lineage>
        <taxon>Bacteria</taxon>
        <taxon>Pseudomonadati</taxon>
        <taxon>Pseudomonadota</taxon>
        <taxon>Alphaproteobacteria</taxon>
        <taxon>Rhodospirillales</taxon>
        <taxon>Thalassobaculaceae</taxon>
        <taxon>Thalassobaculum</taxon>
    </lineage>
</organism>
<sequence>MDRAGRMSGGGTGHGGTGRGGREISPMAKIVALAAGKLVLLAIVVLGVLYYLN</sequence>
<name>A0A919CRL7_9PROT</name>
<feature type="region of interest" description="Disordered" evidence="1">
    <location>
        <begin position="1"/>
        <end position="23"/>
    </location>
</feature>
<keyword evidence="2" id="KW-0812">Transmembrane</keyword>
<gene>
    <name evidence="3" type="ORF">GCM10017083_44720</name>
</gene>
<reference evidence="3" key="2">
    <citation type="submission" date="2020-09" db="EMBL/GenBank/DDBJ databases">
        <authorList>
            <person name="Sun Q."/>
            <person name="Kim S."/>
        </authorList>
    </citation>
    <scope>NUCLEOTIDE SEQUENCE</scope>
    <source>
        <strain evidence="3">KCTC 42651</strain>
    </source>
</reference>
<evidence type="ECO:0000313" key="3">
    <source>
        <dbReference type="EMBL" id="GHD59765.1"/>
    </source>
</evidence>
<reference evidence="3" key="1">
    <citation type="journal article" date="2014" name="Int. J. Syst. Evol. Microbiol.">
        <title>Complete genome sequence of Corynebacterium casei LMG S-19264T (=DSM 44701T), isolated from a smear-ripened cheese.</title>
        <authorList>
            <consortium name="US DOE Joint Genome Institute (JGI-PGF)"/>
            <person name="Walter F."/>
            <person name="Albersmeier A."/>
            <person name="Kalinowski J."/>
            <person name="Ruckert C."/>
        </authorList>
    </citation>
    <scope>NUCLEOTIDE SEQUENCE</scope>
    <source>
        <strain evidence="3">KCTC 42651</strain>
    </source>
</reference>
<dbReference type="EMBL" id="BMZS01000011">
    <property type="protein sequence ID" value="GHD59765.1"/>
    <property type="molecule type" value="Genomic_DNA"/>
</dbReference>
<protein>
    <submittedName>
        <fullName evidence="3">Uncharacterized protein</fullName>
    </submittedName>
</protein>
<feature type="transmembrane region" description="Helical" evidence="2">
    <location>
        <begin position="30"/>
        <end position="52"/>
    </location>
</feature>
<dbReference type="Proteomes" id="UP000630353">
    <property type="component" value="Unassembled WGS sequence"/>
</dbReference>
<feature type="compositionally biased region" description="Gly residues" evidence="1">
    <location>
        <begin position="7"/>
        <end position="19"/>
    </location>
</feature>
<proteinExistence type="predicted"/>
<keyword evidence="2" id="KW-1133">Transmembrane helix</keyword>